<dbReference type="GO" id="GO:1990281">
    <property type="term" value="C:efflux pump complex"/>
    <property type="evidence" value="ECO:0007669"/>
    <property type="project" value="TreeGrafter"/>
</dbReference>
<evidence type="ECO:0000256" key="3">
    <source>
        <dbReference type="ARBA" id="ARBA00022452"/>
    </source>
</evidence>
<dbReference type="Pfam" id="PF02321">
    <property type="entry name" value="OEP"/>
    <property type="match status" value="2"/>
</dbReference>
<keyword evidence="2" id="KW-0813">Transport</keyword>
<dbReference type="GO" id="GO:0015288">
    <property type="term" value="F:porin activity"/>
    <property type="evidence" value="ECO:0007669"/>
    <property type="project" value="TreeGrafter"/>
</dbReference>
<dbReference type="GO" id="GO:0015562">
    <property type="term" value="F:efflux transmembrane transporter activity"/>
    <property type="evidence" value="ECO:0007669"/>
    <property type="project" value="InterPro"/>
</dbReference>
<organism evidence="7">
    <name type="scientific">hydrothermal vent metagenome</name>
    <dbReference type="NCBI Taxonomy" id="652676"/>
    <lineage>
        <taxon>unclassified sequences</taxon>
        <taxon>metagenomes</taxon>
        <taxon>ecological metagenomes</taxon>
    </lineage>
</organism>
<evidence type="ECO:0000256" key="5">
    <source>
        <dbReference type="ARBA" id="ARBA00023136"/>
    </source>
</evidence>
<evidence type="ECO:0000256" key="6">
    <source>
        <dbReference type="ARBA" id="ARBA00023237"/>
    </source>
</evidence>
<dbReference type="InterPro" id="IPR051906">
    <property type="entry name" value="TolC-like"/>
</dbReference>
<proteinExistence type="predicted"/>
<evidence type="ECO:0000256" key="2">
    <source>
        <dbReference type="ARBA" id="ARBA00022448"/>
    </source>
</evidence>
<name>A0A3B0UV50_9ZZZZ</name>
<dbReference type="PANTHER" id="PTHR30026">
    <property type="entry name" value="OUTER MEMBRANE PROTEIN TOLC"/>
    <property type="match status" value="1"/>
</dbReference>
<evidence type="ECO:0000256" key="1">
    <source>
        <dbReference type="ARBA" id="ARBA00004442"/>
    </source>
</evidence>
<dbReference type="EMBL" id="UOEP01000199">
    <property type="protein sequence ID" value="VAW23616.1"/>
    <property type="molecule type" value="Genomic_DNA"/>
</dbReference>
<sequence length="493" mass="56744">MKKVLLLLIAQSFFLPRASCQEKRLLTLEEAISIASQQSFDAFKNKNMYLANYWQYRYFKADRLPRLTLEATPFDYNRSMQKVYNYDKNRDEYKSREDFNSELSLLLNQNIGLTGGRIFARSELNLSQKLGSDNLSSYSSTPFSIGYSQSLNGYNRLRWTSKIEPLKFEKAKKEFVQSKEALAIETSIRFFNLVDAQIEVKIAETNLANADTLYTIGKGRFQVGTVTQDELLNLELNFMNAKLAHTRAKLGLNRAQSDLNTFLGLPKEAGVECIIPTGLPDLTINSAEALQMALSNNPEIIGYRQQMLEEDRKVKEAKSANGVSGDLFALYGLNQNSETFEEVYRDPLKRQRLRVGINIPILDWGRRKGQLAMAQSNREVVRISINQARNAFEQDVVMYVMEFNLQSEQVRNAAKADTIAQMGYDVTQQRFLIGKLKVTDLNLARNGQERAKRAYINALRSFWKYFFTIRQLTLFDFEKNIFLSEDFDRLINQ</sequence>
<evidence type="ECO:0000256" key="4">
    <source>
        <dbReference type="ARBA" id="ARBA00022692"/>
    </source>
</evidence>
<accession>A0A3B0UV50</accession>
<dbReference type="Gene3D" id="1.20.1600.10">
    <property type="entry name" value="Outer membrane efflux proteins (OEP)"/>
    <property type="match status" value="1"/>
</dbReference>
<keyword evidence="3" id="KW-1134">Transmembrane beta strand</keyword>
<dbReference type="InterPro" id="IPR003423">
    <property type="entry name" value="OMP_efflux"/>
</dbReference>
<keyword evidence="6" id="KW-0998">Cell outer membrane</keyword>
<comment type="subcellular location">
    <subcellularLocation>
        <location evidence="1">Cell outer membrane</location>
    </subcellularLocation>
</comment>
<dbReference type="PANTHER" id="PTHR30026:SF20">
    <property type="entry name" value="OUTER MEMBRANE PROTEIN TOLC"/>
    <property type="match status" value="1"/>
</dbReference>
<reference evidence="7" key="1">
    <citation type="submission" date="2018-06" db="EMBL/GenBank/DDBJ databases">
        <authorList>
            <person name="Zhirakovskaya E."/>
        </authorList>
    </citation>
    <scope>NUCLEOTIDE SEQUENCE</scope>
</reference>
<protein>
    <submittedName>
        <fullName evidence="7">Outer membrane protein TolC, putative</fullName>
    </submittedName>
</protein>
<keyword evidence="4" id="KW-0812">Transmembrane</keyword>
<dbReference type="SUPFAM" id="SSF56954">
    <property type="entry name" value="Outer membrane efflux proteins (OEP)"/>
    <property type="match status" value="1"/>
</dbReference>
<dbReference type="GO" id="GO:0009279">
    <property type="term" value="C:cell outer membrane"/>
    <property type="evidence" value="ECO:0007669"/>
    <property type="project" value="UniProtKB-SubCell"/>
</dbReference>
<keyword evidence="5" id="KW-0472">Membrane</keyword>
<dbReference type="AlphaFoldDB" id="A0A3B0UV50"/>
<gene>
    <name evidence="7" type="ORF">MNBD_BACTEROID01-1702</name>
</gene>
<evidence type="ECO:0000313" key="7">
    <source>
        <dbReference type="EMBL" id="VAW23616.1"/>
    </source>
</evidence>